<dbReference type="Gene3D" id="3.90.1200.10">
    <property type="match status" value="1"/>
</dbReference>
<organism evidence="2 3">
    <name type="scientific">Thalassotalea eurytherma</name>
    <dbReference type="NCBI Taxonomy" id="1144278"/>
    <lineage>
        <taxon>Bacteria</taxon>
        <taxon>Pseudomonadati</taxon>
        <taxon>Pseudomonadota</taxon>
        <taxon>Gammaproteobacteria</taxon>
        <taxon>Alteromonadales</taxon>
        <taxon>Colwelliaceae</taxon>
        <taxon>Thalassotalea</taxon>
    </lineage>
</organism>
<dbReference type="InterPro" id="IPR011009">
    <property type="entry name" value="Kinase-like_dom_sf"/>
</dbReference>
<keyword evidence="3" id="KW-1185">Reference proteome</keyword>
<evidence type="ECO:0000313" key="3">
    <source>
        <dbReference type="Proteomes" id="UP001157133"/>
    </source>
</evidence>
<comment type="caution">
    <text evidence="2">The sequence shown here is derived from an EMBL/GenBank/DDBJ whole genome shotgun (WGS) entry which is preliminary data.</text>
</comment>
<protein>
    <recommendedName>
        <fullName evidence="1">Aminoglycoside phosphotransferase domain-containing protein</fullName>
    </recommendedName>
</protein>
<dbReference type="Proteomes" id="UP001157133">
    <property type="component" value="Unassembled WGS sequence"/>
</dbReference>
<name>A0ABQ6H3W5_9GAMM</name>
<accession>A0ABQ6H3W5</accession>
<dbReference type="InterPro" id="IPR002575">
    <property type="entry name" value="Aminoglycoside_PTrfase"/>
</dbReference>
<sequence>MNSTSRQLVQDIERLINEPVITCQAIRRGHSQQGFRCQTRYNHYFVKVFHNTKALNTELSFLLSGIDNVPSLIAHDSKLFVQAFIDAPLLFDVEQDKIKRLVLLIRGLTTFHQDAQQHVDESQFTRLRMIDALTSLHVPDLLTKQQSFSYHTVLEQALFIDSLDMHSIVCHGDFNANNVFYSDGRFVFIDFEAASLAPAAYDLMMMLSINGYLSSDIEETIRLYNQFMVSAGFSTIDLCAKQLESLFNIATVINGLWYLKKAKDENRFDEYATRHFNQLR</sequence>
<reference evidence="2 3" key="1">
    <citation type="submission" date="2023-03" db="EMBL/GenBank/DDBJ databases">
        <title>Draft genome sequence of Thalassotalea eurytherma JCM 18482T.</title>
        <authorList>
            <person name="Sawabe T."/>
        </authorList>
    </citation>
    <scope>NUCLEOTIDE SEQUENCE [LARGE SCALE GENOMIC DNA]</scope>
    <source>
        <strain evidence="2 3">JCM 18482</strain>
    </source>
</reference>
<dbReference type="EMBL" id="BSSU01000006">
    <property type="protein sequence ID" value="GLX81830.1"/>
    <property type="molecule type" value="Genomic_DNA"/>
</dbReference>
<feature type="domain" description="Aminoglycoside phosphotransferase" evidence="1">
    <location>
        <begin position="100"/>
        <end position="209"/>
    </location>
</feature>
<dbReference type="Pfam" id="PF01636">
    <property type="entry name" value="APH"/>
    <property type="match status" value="1"/>
</dbReference>
<gene>
    <name evidence="2" type="ORF">theurythT_12820</name>
</gene>
<dbReference type="SUPFAM" id="SSF56112">
    <property type="entry name" value="Protein kinase-like (PK-like)"/>
    <property type="match status" value="1"/>
</dbReference>
<evidence type="ECO:0000259" key="1">
    <source>
        <dbReference type="Pfam" id="PF01636"/>
    </source>
</evidence>
<dbReference type="RefSeq" id="WP_284207176.1">
    <property type="nucleotide sequence ID" value="NZ_BSSU01000006.1"/>
</dbReference>
<evidence type="ECO:0000313" key="2">
    <source>
        <dbReference type="EMBL" id="GLX81830.1"/>
    </source>
</evidence>
<proteinExistence type="predicted"/>